<dbReference type="Pfam" id="PF01028">
    <property type="entry name" value="Topoisom_I"/>
    <property type="match status" value="1"/>
</dbReference>
<dbReference type="AlphaFoldDB" id="A0A1F8CLA7"/>
<dbReference type="SUPFAM" id="SSF56349">
    <property type="entry name" value="DNA breaking-rejoining enzymes"/>
    <property type="match status" value="1"/>
</dbReference>
<keyword evidence="5" id="KW-0238">DNA-binding</keyword>
<proteinExistence type="inferred from homology"/>
<sequence>MWTTLKLVTQIHYRKDAERILRRVRKGNSFRFVNEKGRSVSKATANRIRGLAIPPAWKDVIISPDPKDYIQAMGADARGRKQYIYHPEWVKRNQEHKFDQMITFGERLPALRKAVSAHMREHSLTQDRVLATVVWLLEHTFIRVGNTTYVEENHSYGLTTMRERHVEVRGNTMTFSFEGKSGVFHELGVTDPRVARTVRQCLDLPGYELFQYLDENNERKSINSADVNSYLKAHTGASFSAKDFRTWGGSVLAGDSFYREGSATNESDLKHKIADVVAVVSTHLGNTKSVCRKYYIHPVIIESYKKDILVPHFKRSYGRRSTRKLGLTPEEYATWSLIKDS</sequence>
<dbReference type="Pfam" id="PF21338">
    <property type="entry name" value="Top1B_N_bact"/>
    <property type="match status" value="1"/>
</dbReference>
<evidence type="ECO:0000313" key="10">
    <source>
        <dbReference type="Proteomes" id="UP000178430"/>
    </source>
</evidence>
<reference evidence="9 10" key="1">
    <citation type="journal article" date="2016" name="Nat. Commun.">
        <title>Thousands of microbial genomes shed light on interconnected biogeochemical processes in an aquifer system.</title>
        <authorList>
            <person name="Anantharaman K."/>
            <person name="Brown C.T."/>
            <person name="Hug L.A."/>
            <person name="Sharon I."/>
            <person name="Castelle C.J."/>
            <person name="Probst A.J."/>
            <person name="Thomas B.C."/>
            <person name="Singh A."/>
            <person name="Wilkins M.J."/>
            <person name="Karaoz U."/>
            <person name="Brodie E.L."/>
            <person name="Williams K.H."/>
            <person name="Hubbard S.S."/>
            <person name="Banfield J.F."/>
        </authorList>
    </citation>
    <scope>NUCLEOTIDE SEQUENCE [LARGE SCALE GENOMIC DNA]</scope>
</reference>
<dbReference type="Gene3D" id="3.30.66.10">
    <property type="entry name" value="DNA topoisomerase I domain"/>
    <property type="match status" value="1"/>
</dbReference>
<keyword evidence="4" id="KW-0799">Topoisomerase</keyword>
<dbReference type="InterPro" id="IPR049331">
    <property type="entry name" value="Top1B_N_bact"/>
</dbReference>
<dbReference type="PROSITE" id="PS52038">
    <property type="entry name" value="TOPO_IB_2"/>
    <property type="match status" value="1"/>
</dbReference>
<evidence type="ECO:0000256" key="4">
    <source>
        <dbReference type="ARBA" id="ARBA00023029"/>
    </source>
</evidence>
<comment type="caution">
    <text evidence="9">The sequence shown here is derived from an EMBL/GenBank/DDBJ whole genome shotgun (WGS) entry which is preliminary data.</text>
</comment>
<comment type="catalytic activity">
    <reaction evidence="1">
        <text>ATP-independent breakage of single-stranded DNA, followed by passage and rejoining.</text>
        <dbReference type="EC" id="5.6.2.1"/>
    </reaction>
</comment>
<dbReference type="InterPro" id="IPR035447">
    <property type="entry name" value="DNA_topo_I_N_sf"/>
</dbReference>
<evidence type="ECO:0000259" key="7">
    <source>
        <dbReference type="Pfam" id="PF01028"/>
    </source>
</evidence>
<evidence type="ECO:0000256" key="5">
    <source>
        <dbReference type="ARBA" id="ARBA00023125"/>
    </source>
</evidence>
<evidence type="ECO:0000256" key="3">
    <source>
        <dbReference type="ARBA" id="ARBA00012891"/>
    </source>
</evidence>
<evidence type="ECO:0000256" key="6">
    <source>
        <dbReference type="ARBA" id="ARBA00023235"/>
    </source>
</evidence>
<dbReference type="EMBL" id="MGHV01000070">
    <property type="protein sequence ID" value="OGM77032.1"/>
    <property type="molecule type" value="Genomic_DNA"/>
</dbReference>
<dbReference type="GO" id="GO:0006265">
    <property type="term" value="P:DNA topological change"/>
    <property type="evidence" value="ECO:0007669"/>
    <property type="project" value="InterPro"/>
</dbReference>
<evidence type="ECO:0000259" key="8">
    <source>
        <dbReference type="Pfam" id="PF21338"/>
    </source>
</evidence>
<dbReference type="SUPFAM" id="SSF55869">
    <property type="entry name" value="DNA topoisomerase I domain"/>
    <property type="match status" value="1"/>
</dbReference>
<organism evidence="9 10">
    <name type="scientific">Candidatus Woesebacteria bacterium RIFOXYA1_FULL_48_16</name>
    <dbReference type="NCBI Taxonomy" id="1802535"/>
    <lineage>
        <taxon>Bacteria</taxon>
        <taxon>Candidatus Woeseibacteriota</taxon>
    </lineage>
</organism>
<dbReference type="Gene3D" id="1.10.132.120">
    <property type="match status" value="1"/>
</dbReference>
<dbReference type="PRINTS" id="PR00416">
    <property type="entry name" value="EUTPISMRASEI"/>
</dbReference>
<feature type="domain" description="DNA topoisomerase I catalytic core eukaryotic-type" evidence="7">
    <location>
        <begin position="92"/>
        <end position="308"/>
    </location>
</feature>
<dbReference type="InterPro" id="IPR001631">
    <property type="entry name" value="TopoI"/>
</dbReference>
<feature type="domain" description="DNA topoisomerase IB N-terminal" evidence="8">
    <location>
        <begin position="30"/>
        <end position="76"/>
    </location>
</feature>
<dbReference type="EC" id="5.6.2.1" evidence="3"/>
<dbReference type="InterPro" id="IPR014711">
    <property type="entry name" value="TopoI_cat_a-hlx-sub_euk"/>
</dbReference>
<dbReference type="InterPro" id="IPR011010">
    <property type="entry name" value="DNA_brk_join_enz"/>
</dbReference>
<name>A0A1F8CLA7_9BACT</name>
<evidence type="ECO:0000256" key="1">
    <source>
        <dbReference type="ARBA" id="ARBA00000213"/>
    </source>
</evidence>
<dbReference type="InterPro" id="IPR013500">
    <property type="entry name" value="TopoI_cat_euk"/>
</dbReference>
<keyword evidence="6" id="KW-0413">Isomerase</keyword>
<protein>
    <recommendedName>
        <fullName evidence="3">DNA topoisomerase</fullName>
        <ecNumber evidence="3">5.6.2.1</ecNumber>
    </recommendedName>
</protein>
<accession>A0A1F8CLA7</accession>
<gene>
    <name evidence="9" type="ORF">A2197_02255</name>
</gene>
<dbReference type="Gene3D" id="3.90.15.10">
    <property type="entry name" value="Topoisomerase I, Chain A, domain 3"/>
    <property type="match status" value="1"/>
</dbReference>
<dbReference type="GO" id="GO:0003677">
    <property type="term" value="F:DNA binding"/>
    <property type="evidence" value="ECO:0007669"/>
    <property type="project" value="UniProtKB-KW"/>
</dbReference>
<evidence type="ECO:0000256" key="2">
    <source>
        <dbReference type="ARBA" id="ARBA00006645"/>
    </source>
</evidence>
<dbReference type="Proteomes" id="UP000178430">
    <property type="component" value="Unassembled WGS sequence"/>
</dbReference>
<evidence type="ECO:0000313" key="9">
    <source>
        <dbReference type="EMBL" id="OGM77032.1"/>
    </source>
</evidence>
<dbReference type="GO" id="GO:0003917">
    <property type="term" value="F:DNA topoisomerase type I (single strand cut, ATP-independent) activity"/>
    <property type="evidence" value="ECO:0007669"/>
    <property type="project" value="UniProtKB-EC"/>
</dbReference>
<comment type="similarity">
    <text evidence="2">Belongs to the type IB topoisomerase family.</text>
</comment>